<comment type="caution">
    <text evidence="1">The sequence shown here is derived from an EMBL/GenBank/DDBJ whole genome shotgun (WGS) entry which is preliminary data.</text>
</comment>
<dbReference type="EMBL" id="QWEG01000012">
    <property type="protein sequence ID" value="RHW36012.1"/>
    <property type="molecule type" value="Genomic_DNA"/>
</dbReference>
<dbReference type="InterPro" id="IPR024995">
    <property type="entry name" value="DUF3895"/>
</dbReference>
<dbReference type="OrthoDB" id="2889755at2"/>
<evidence type="ECO:0000313" key="1">
    <source>
        <dbReference type="EMBL" id="RHW36012.1"/>
    </source>
</evidence>
<proteinExistence type="predicted"/>
<keyword evidence="2" id="KW-1185">Reference proteome</keyword>
<dbReference type="Pfam" id="PF13034">
    <property type="entry name" value="DUF3895"/>
    <property type="match status" value="1"/>
</dbReference>
<dbReference type="AlphaFoldDB" id="A0A417YQ97"/>
<sequence>MSQLTFDDLFADEKQIVAASPSPLSSIQLDILELINEEQISVMDICEKLIKSGKISKERFSTNKPKEYVKVCFALEGLVNDGELIFVEDIEKKDRIYSRKITKRRN</sequence>
<evidence type="ECO:0000313" key="2">
    <source>
        <dbReference type="Proteomes" id="UP000284416"/>
    </source>
</evidence>
<accession>A0A417YQ97</accession>
<name>A0A417YQ97_9BACI</name>
<protein>
    <submittedName>
        <fullName evidence="1">DUF3895 domain-containing protein</fullName>
    </submittedName>
</protein>
<organism evidence="1 2">
    <name type="scientific">Neobacillus notoginsengisoli</name>
    <dbReference type="NCBI Taxonomy" id="1578198"/>
    <lineage>
        <taxon>Bacteria</taxon>
        <taxon>Bacillati</taxon>
        <taxon>Bacillota</taxon>
        <taxon>Bacilli</taxon>
        <taxon>Bacillales</taxon>
        <taxon>Bacillaceae</taxon>
        <taxon>Neobacillus</taxon>
    </lineage>
</organism>
<dbReference type="RefSeq" id="WP_118923062.1">
    <property type="nucleotide sequence ID" value="NZ_QWEG01000012.1"/>
</dbReference>
<gene>
    <name evidence="1" type="ORF">D1B31_18155</name>
</gene>
<dbReference type="Proteomes" id="UP000284416">
    <property type="component" value="Unassembled WGS sequence"/>
</dbReference>
<reference evidence="1 2" key="1">
    <citation type="journal article" date="2017" name="Int. J. Syst. Evol. Microbiol.">
        <title>Bacillus notoginsengisoli sp. nov., a novel bacterium isolated from the rhizosphere of Panax notoginseng.</title>
        <authorList>
            <person name="Zhang M.Y."/>
            <person name="Cheng J."/>
            <person name="Cai Y."/>
            <person name="Zhang T.Y."/>
            <person name="Wu Y.Y."/>
            <person name="Manikprabhu D."/>
            <person name="Li W.J."/>
            <person name="Zhang Y.X."/>
        </authorList>
    </citation>
    <scope>NUCLEOTIDE SEQUENCE [LARGE SCALE GENOMIC DNA]</scope>
    <source>
        <strain evidence="1 2">JCM 30743</strain>
    </source>
</reference>